<dbReference type="InterPro" id="IPR032675">
    <property type="entry name" value="LRR_dom_sf"/>
</dbReference>
<keyword evidence="3" id="KW-0677">Repeat</keyword>
<evidence type="ECO:0000313" key="10">
    <source>
        <dbReference type="EMBL" id="KAK1295647.1"/>
    </source>
</evidence>
<evidence type="ECO:0000256" key="2">
    <source>
        <dbReference type="ARBA" id="ARBA00022614"/>
    </source>
</evidence>
<organism evidence="10 11">
    <name type="scientific">Acorus calamus</name>
    <name type="common">Sweet flag</name>
    <dbReference type="NCBI Taxonomy" id="4465"/>
    <lineage>
        <taxon>Eukaryota</taxon>
        <taxon>Viridiplantae</taxon>
        <taxon>Streptophyta</taxon>
        <taxon>Embryophyta</taxon>
        <taxon>Tracheophyta</taxon>
        <taxon>Spermatophyta</taxon>
        <taxon>Magnoliopsida</taxon>
        <taxon>Liliopsida</taxon>
        <taxon>Acoraceae</taxon>
        <taxon>Acorus</taxon>
    </lineage>
</organism>
<dbReference type="GO" id="GO:0002758">
    <property type="term" value="P:innate immune response-activating signaling pathway"/>
    <property type="evidence" value="ECO:0007669"/>
    <property type="project" value="UniProtKB-ARBA"/>
</dbReference>
<dbReference type="InterPro" id="IPR036388">
    <property type="entry name" value="WH-like_DNA-bd_sf"/>
</dbReference>
<dbReference type="Gene3D" id="3.80.10.10">
    <property type="entry name" value="Ribonuclease Inhibitor"/>
    <property type="match status" value="1"/>
</dbReference>
<feature type="domain" description="Disease resistance protein winged helix" evidence="8">
    <location>
        <begin position="430"/>
        <end position="500"/>
    </location>
</feature>
<keyword evidence="5" id="KW-0611">Plant defense</keyword>
<dbReference type="InterPro" id="IPR058922">
    <property type="entry name" value="WHD_DRP"/>
</dbReference>
<reference evidence="10" key="1">
    <citation type="journal article" date="2023" name="Nat. Commun.">
        <title>Diploid and tetraploid genomes of Acorus and the evolution of monocots.</title>
        <authorList>
            <person name="Ma L."/>
            <person name="Liu K.W."/>
            <person name="Li Z."/>
            <person name="Hsiao Y.Y."/>
            <person name="Qi Y."/>
            <person name="Fu T."/>
            <person name="Tang G.D."/>
            <person name="Zhang D."/>
            <person name="Sun W.H."/>
            <person name="Liu D.K."/>
            <person name="Li Y."/>
            <person name="Chen G.Z."/>
            <person name="Liu X.D."/>
            <person name="Liao X.Y."/>
            <person name="Jiang Y.T."/>
            <person name="Yu X."/>
            <person name="Hao Y."/>
            <person name="Huang J."/>
            <person name="Zhao X.W."/>
            <person name="Ke S."/>
            <person name="Chen Y.Y."/>
            <person name="Wu W.L."/>
            <person name="Hsu J.L."/>
            <person name="Lin Y.F."/>
            <person name="Huang M.D."/>
            <person name="Li C.Y."/>
            <person name="Huang L."/>
            <person name="Wang Z.W."/>
            <person name="Zhao X."/>
            <person name="Zhong W.Y."/>
            <person name="Peng D.H."/>
            <person name="Ahmad S."/>
            <person name="Lan S."/>
            <person name="Zhang J.S."/>
            <person name="Tsai W.C."/>
            <person name="Van de Peer Y."/>
            <person name="Liu Z.J."/>
        </authorList>
    </citation>
    <scope>NUCLEOTIDE SEQUENCE</scope>
    <source>
        <strain evidence="10">CP</strain>
    </source>
</reference>
<evidence type="ECO:0000256" key="5">
    <source>
        <dbReference type="ARBA" id="ARBA00022821"/>
    </source>
</evidence>
<comment type="caution">
    <text evidence="10">The sequence shown here is derived from an EMBL/GenBank/DDBJ whole genome shotgun (WGS) entry which is preliminary data.</text>
</comment>
<dbReference type="InterPro" id="IPR041118">
    <property type="entry name" value="Rx_N"/>
</dbReference>
<evidence type="ECO:0000256" key="1">
    <source>
        <dbReference type="ARBA" id="ARBA00008894"/>
    </source>
</evidence>
<dbReference type="InterPro" id="IPR038005">
    <property type="entry name" value="RX-like_CC"/>
</dbReference>
<dbReference type="Gene3D" id="3.40.50.300">
    <property type="entry name" value="P-loop containing nucleotide triphosphate hydrolases"/>
    <property type="match status" value="1"/>
</dbReference>
<gene>
    <name evidence="10" type="primary">RPM1</name>
    <name evidence="10" type="ORF">QJS10_CPB15g01164</name>
</gene>
<dbReference type="FunFam" id="1.10.10.10:FF:000322">
    <property type="entry name" value="Probable disease resistance protein At1g63360"/>
    <property type="match status" value="1"/>
</dbReference>
<dbReference type="PANTHER" id="PTHR23155">
    <property type="entry name" value="DISEASE RESISTANCE PROTEIN RP"/>
    <property type="match status" value="1"/>
</dbReference>
<evidence type="ECO:0000259" key="6">
    <source>
        <dbReference type="Pfam" id="PF00931"/>
    </source>
</evidence>
<dbReference type="EMBL" id="JAUJYO010000015">
    <property type="protein sequence ID" value="KAK1295647.1"/>
    <property type="molecule type" value="Genomic_DNA"/>
</dbReference>
<evidence type="ECO:0000259" key="8">
    <source>
        <dbReference type="Pfam" id="PF23559"/>
    </source>
</evidence>
<keyword evidence="4" id="KW-0547">Nucleotide-binding</keyword>
<protein>
    <submittedName>
        <fullName evidence="10">Disease resistance protein RPM1</fullName>
    </submittedName>
</protein>
<dbReference type="AlphaFoldDB" id="A0AAV9D3D4"/>
<dbReference type="FunFam" id="3.40.50.300:FF:001091">
    <property type="entry name" value="Probable disease resistance protein At1g61300"/>
    <property type="match status" value="1"/>
</dbReference>
<dbReference type="InterPro" id="IPR042197">
    <property type="entry name" value="Apaf_helical"/>
</dbReference>
<dbReference type="Pfam" id="PF00931">
    <property type="entry name" value="NB-ARC"/>
    <property type="match status" value="1"/>
</dbReference>
<feature type="domain" description="Disease resistance R13L4/SHOC-2-like LRR" evidence="9">
    <location>
        <begin position="544"/>
        <end position="863"/>
    </location>
</feature>
<dbReference type="Gene3D" id="1.10.8.430">
    <property type="entry name" value="Helical domain of apoptotic protease-activating factors"/>
    <property type="match status" value="1"/>
</dbReference>
<name>A0AAV9D3D4_ACOCL</name>
<evidence type="ECO:0000256" key="4">
    <source>
        <dbReference type="ARBA" id="ARBA00022741"/>
    </source>
</evidence>
<feature type="domain" description="Disease resistance N-terminal" evidence="7">
    <location>
        <begin position="29"/>
        <end position="101"/>
    </location>
</feature>
<dbReference type="SUPFAM" id="SSF52058">
    <property type="entry name" value="L domain-like"/>
    <property type="match status" value="1"/>
</dbReference>
<sequence length="913" mass="104804">MAEAVLGSLVLKIASSFMAGVGCSLYAHTEEELSLLVSLRSDMEDILKDLEMIQIVIRNTDRLSESDGVAAAWVKEVREAAYEIEDVIDEFTYFEGRPKRTGLQKNLPVRHDIARRLKNIRRKIVGILERRTRYNKELGEGMTSDSRNRSVDLSPFFKNDADIVGMEDQKEMLISWLTEENTQRMEISVSGMGGAGKTTLVAKVYKSKQIVQDFQLRAFVTVSKTYGRDDILRKIYTELHLKNNLGSSQNIDKLDTRWLAETLCKRLENERYLIVLDDVWNADLWYAIKDVFPHSARKRRIIFTTRNNQIASSFASSNRVLNMQPLAYKKAWELFCNTAFQGDRGGICPQELRDSAKAIVRKCDGLPLAILTLGGLLSSRHTETEWRNILNTLHWMLTNNQLEKISNILMLSFYDLPDYMKNCFLYCSAFPEDYHIKRKRIIRLWVAEGFVEQRGEMTMEEVAEACLMGLIQRNMLQVSNTNGWGRLRTCRIHDVVRDLAISISEKQNFYMMLGSGLTDRARRLSITGFRGNNEMGLDKMCSLRSLLVFASIDLVSHTFNRKETLGFRLLRILNLEDASIDNITDAVGDLFNLRFLSLRKTKVKMLPKSFKKLQNLQTLDLSFSGVEELPSWVSELRNLRHLFIVHAEEFYLRVPMKTSPGGIWASKDMQVLSGITSNSEVVRQVGEMTQLRAFVILEVEESDEKELCASIKKMTFLNRLVVQAVDRGRGQLKLENLDPQLPRLQKLSLRGCFQRLPQWLSSLGNLKTLWLHSCRLLENPLTYLQSLPKLEILELLEAYDGEKLCFQANDFLSLKELYFCQLDQLHQVTIEEGAMRSLKKICLTRCGELKTLPQGIERLTTLKVFYMYGMPEELVESIRVNGVDRQKISHISTVHNAPQNEDGGWGSEWLSRG</sequence>
<evidence type="ECO:0000256" key="3">
    <source>
        <dbReference type="ARBA" id="ARBA00022737"/>
    </source>
</evidence>
<proteinExistence type="inferred from homology"/>
<evidence type="ECO:0000259" key="9">
    <source>
        <dbReference type="Pfam" id="PF23598"/>
    </source>
</evidence>
<dbReference type="CDD" id="cd14798">
    <property type="entry name" value="RX-CC_like"/>
    <property type="match status" value="1"/>
</dbReference>
<evidence type="ECO:0000259" key="7">
    <source>
        <dbReference type="Pfam" id="PF18052"/>
    </source>
</evidence>
<keyword evidence="11" id="KW-1185">Reference proteome</keyword>
<reference evidence="10" key="2">
    <citation type="submission" date="2023-06" db="EMBL/GenBank/DDBJ databases">
        <authorList>
            <person name="Ma L."/>
            <person name="Liu K.-W."/>
            <person name="Li Z."/>
            <person name="Hsiao Y.-Y."/>
            <person name="Qi Y."/>
            <person name="Fu T."/>
            <person name="Tang G."/>
            <person name="Zhang D."/>
            <person name="Sun W.-H."/>
            <person name="Liu D.-K."/>
            <person name="Li Y."/>
            <person name="Chen G.-Z."/>
            <person name="Liu X.-D."/>
            <person name="Liao X.-Y."/>
            <person name="Jiang Y.-T."/>
            <person name="Yu X."/>
            <person name="Hao Y."/>
            <person name="Huang J."/>
            <person name="Zhao X.-W."/>
            <person name="Ke S."/>
            <person name="Chen Y.-Y."/>
            <person name="Wu W.-L."/>
            <person name="Hsu J.-L."/>
            <person name="Lin Y.-F."/>
            <person name="Huang M.-D."/>
            <person name="Li C.-Y."/>
            <person name="Huang L."/>
            <person name="Wang Z.-W."/>
            <person name="Zhao X."/>
            <person name="Zhong W.-Y."/>
            <person name="Peng D.-H."/>
            <person name="Ahmad S."/>
            <person name="Lan S."/>
            <person name="Zhang J.-S."/>
            <person name="Tsai W.-C."/>
            <person name="Van De Peer Y."/>
            <person name="Liu Z.-J."/>
        </authorList>
    </citation>
    <scope>NUCLEOTIDE SEQUENCE</scope>
    <source>
        <strain evidence="10">CP</strain>
        <tissue evidence="10">Leaves</tissue>
    </source>
</reference>
<dbReference type="Pfam" id="PF23559">
    <property type="entry name" value="WHD_DRP"/>
    <property type="match status" value="1"/>
</dbReference>
<dbReference type="InterPro" id="IPR002182">
    <property type="entry name" value="NB-ARC"/>
</dbReference>
<dbReference type="GO" id="GO:0042742">
    <property type="term" value="P:defense response to bacterium"/>
    <property type="evidence" value="ECO:0007669"/>
    <property type="project" value="UniProtKB-ARBA"/>
</dbReference>
<accession>A0AAV9D3D4</accession>
<dbReference type="GO" id="GO:0009626">
    <property type="term" value="P:plant-type hypersensitive response"/>
    <property type="evidence" value="ECO:0007669"/>
    <property type="project" value="UniProtKB-ARBA"/>
</dbReference>
<dbReference type="InterPro" id="IPR044974">
    <property type="entry name" value="Disease_R_plants"/>
</dbReference>
<dbReference type="Gene3D" id="1.20.5.4130">
    <property type="match status" value="1"/>
</dbReference>
<dbReference type="Pfam" id="PF23598">
    <property type="entry name" value="LRR_14"/>
    <property type="match status" value="1"/>
</dbReference>
<feature type="domain" description="NB-ARC" evidence="6">
    <location>
        <begin position="167"/>
        <end position="343"/>
    </location>
</feature>
<dbReference type="PRINTS" id="PR00364">
    <property type="entry name" value="DISEASERSIST"/>
</dbReference>
<dbReference type="Pfam" id="PF18052">
    <property type="entry name" value="Rx_N"/>
    <property type="match status" value="1"/>
</dbReference>
<keyword evidence="2" id="KW-0433">Leucine-rich repeat</keyword>
<dbReference type="PANTHER" id="PTHR23155:SF1232">
    <property type="entry name" value="OS09G0270700 PROTEIN"/>
    <property type="match status" value="1"/>
</dbReference>
<dbReference type="Gene3D" id="1.10.10.10">
    <property type="entry name" value="Winged helix-like DNA-binding domain superfamily/Winged helix DNA-binding domain"/>
    <property type="match status" value="1"/>
</dbReference>
<evidence type="ECO:0000313" key="11">
    <source>
        <dbReference type="Proteomes" id="UP001180020"/>
    </source>
</evidence>
<comment type="similarity">
    <text evidence="1">Belongs to the disease resistance NB-LRR family.</text>
</comment>
<dbReference type="SUPFAM" id="SSF52540">
    <property type="entry name" value="P-loop containing nucleoside triphosphate hydrolases"/>
    <property type="match status" value="1"/>
</dbReference>
<dbReference type="Proteomes" id="UP001180020">
    <property type="component" value="Unassembled WGS sequence"/>
</dbReference>
<dbReference type="InterPro" id="IPR027417">
    <property type="entry name" value="P-loop_NTPase"/>
</dbReference>
<dbReference type="InterPro" id="IPR055414">
    <property type="entry name" value="LRR_R13L4/SHOC2-like"/>
</dbReference>
<dbReference type="GO" id="GO:0043531">
    <property type="term" value="F:ADP binding"/>
    <property type="evidence" value="ECO:0007669"/>
    <property type="project" value="InterPro"/>
</dbReference>